<reference evidence="1" key="1">
    <citation type="journal article" date="2014" name="Front. Microbiol.">
        <title>High frequency of phylogenetically diverse reductive dehalogenase-homologous genes in deep subseafloor sedimentary metagenomes.</title>
        <authorList>
            <person name="Kawai M."/>
            <person name="Futagami T."/>
            <person name="Toyoda A."/>
            <person name="Takaki Y."/>
            <person name="Nishi S."/>
            <person name="Hori S."/>
            <person name="Arai W."/>
            <person name="Tsubouchi T."/>
            <person name="Morono Y."/>
            <person name="Uchiyama I."/>
            <person name="Ito T."/>
            <person name="Fujiyama A."/>
            <person name="Inagaki F."/>
            <person name="Takami H."/>
        </authorList>
    </citation>
    <scope>NUCLEOTIDE SEQUENCE</scope>
    <source>
        <strain evidence="1">Expedition CK06-06</strain>
    </source>
</reference>
<feature type="non-terminal residue" evidence="1">
    <location>
        <position position="1"/>
    </location>
</feature>
<protein>
    <submittedName>
        <fullName evidence="1">Uncharacterized protein</fullName>
    </submittedName>
</protein>
<proteinExistence type="predicted"/>
<name>X1UN85_9ZZZZ</name>
<dbReference type="AlphaFoldDB" id="X1UN85"/>
<dbReference type="EMBL" id="BARW01015357">
    <property type="protein sequence ID" value="GAI93824.1"/>
    <property type="molecule type" value="Genomic_DNA"/>
</dbReference>
<gene>
    <name evidence="1" type="ORF">S12H4_26977</name>
</gene>
<accession>X1UN85</accession>
<comment type="caution">
    <text evidence="1">The sequence shown here is derived from an EMBL/GenBank/DDBJ whole genome shotgun (WGS) entry which is preliminary data.</text>
</comment>
<sequence length="73" mass="8520">KIVKQFIKEKKREVLSDERYNEDIAIIEKSKLLPQKVLLQLKSDKPVTSQLLLEDLNANSKKNKKNKKLKKSS</sequence>
<organism evidence="1">
    <name type="scientific">marine sediment metagenome</name>
    <dbReference type="NCBI Taxonomy" id="412755"/>
    <lineage>
        <taxon>unclassified sequences</taxon>
        <taxon>metagenomes</taxon>
        <taxon>ecological metagenomes</taxon>
    </lineage>
</organism>
<evidence type="ECO:0000313" key="1">
    <source>
        <dbReference type="EMBL" id="GAI93824.1"/>
    </source>
</evidence>